<gene>
    <name evidence="2" type="ORF">HaLaN_24603</name>
</gene>
<feature type="region of interest" description="Disordered" evidence="1">
    <location>
        <begin position="1"/>
        <end position="62"/>
    </location>
</feature>
<protein>
    <submittedName>
        <fullName evidence="2">Coiled-coil domain-containing protein 63</fullName>
    </submittedName>
</protein>
<comment type="caution">
    <text evidence="2">The sequence shown here is derived from an EMBL/GenBank/DDBJ whole genome shotgun (WGS) entry which is preliminary data.</text>
</comment>
<accession>A0A6A0A4V0</accession>
<dbReference type="Proteomes" id="UP000485058">
    <property type="component" value="Unassembled WGS sequence"/>
</dbReference>
<evidence type="ECO:0000313" key="2">
    <source>
        <dbReference type="EMBL" id="GFH26452.1"/>
    </source>
</evidence>
<feature type="region of interest" description="Disordered" evidence="1">
    <location>
        <begin position="76"/>
        <end position="101"/>
    </location>
</feature>
<evidence type="ECO:0000256" key="1">
    <source>
        <dbReference type="SAM" id="MobiDB-lite"/>
    </source>
</evidence>
<reference evidence="2 3" key="1">
    <citation type="submission" date="2020-02" db="EMBL/GenBank/DDBJ databases">
        <title>Draft genome sequence of Haematococcus lacustris strain NIES-144.</title>
        <authorList>
            <person name="Morimoto D."/>
            <person name="Nakagawa S."/>
            <person name="Yoshida T."/>
            <person name="Sawayama S."/>
        </authorList>
    </citation>
    <scope>NUCLEOTIDE SEQUENCE [LARGE SCALE GENOMIC DNA]</scope>
    <source>
        <strain evidence="2 3">NIES-144</strain>
    </source>
</reference>
<organism evidence="2 3">
    <name type="scientific">Haematococcus lacustris</name>
    <name type="common">Green alga</name>
    <name type="synonym">Haematococcus pluvialis</name>
    <dbReference type="NCBI Taxonomy" id="44745"/>
    <lineage>
        <taxon>Eukaryota</taxon>
        <taxon>Viridiplantae</taxon>
        <taxon>Chlorophyta</taxon>
        <taxon>core chlorophytes</taxon>
        <taxon>Chlorophyceae</taxon>
        <taxon>CS clade</taxon>
        <taxon>Chlamydomonadales</taxon>
        <taxon>Haematococcaceae</taxon>
        <taxon>Haematococcus</taxon>
    </lineage>
</organism>
<evidence type="ECO:0000313" key="3">
    <source>
        <dbReference type="Proteomes" id="UP000485058"/>
    </source>
</evidence>
<name>A0A6A0A4V0_HAELA</name>
<dbReference type="EMBL" id="BLLF01003134">
    <property type="protein sequence ID" value="GFH26452.1"/>
    <property type="molecule type" value="Genomic_DNA"/>
</dbReference>
<dbReference type="AlphaFoldDB" id="A0A6A0A4V0"/>
<sequence>MAQPLTSASPRIIIEPPSTTGPSPEEVEALELAASGAAEGATAGLGDGAPPGGPEDERPLTREALESRVAKTLARKLDTAIKVRPPGVDNPSNRRGRGPNH</sequence>
<feature type="compositionally biased region" description="Low complexity" evidence="1">
    <location>
        <begin position="15"/>
        <end position="42"/>
    </location>
</feature>
<keyword evidence="3" id="KW-1185">Reference proteome</keyword>
<proteinExistence type="predicted"/>